<keyword evidence="4 6" id="KW-1133">Transmembrane helix</keyword>
<comment type="caution">
    <text evidence="8">The sequence shown here is derived from an EMBL/GenBank/DDBJ whole genome shotgun (WGS) entry which is preliminary data.</text>
</comment>
<accession>A0ABT9YB06</accession>
<dbReference type="RefSeq" id="WP_196603830.1">
    <property type="nucleotide sequence ID" value="NZ_CP116940.1"/>
</dbReference>
<evidence type="ECO:0000313" key="8">
    <source>
        <dbReference type="EMBL" id="MDQ0205026.1"/>
    </source>
</evidence>
<comment type="subcellular location">
    <subcellularLocation>
        <location evidence="1">Cell membrane</location>
        <topology evidence="1">Multi-pass membrane protein</topology>
    </subcellularLocation>
</comment>
<feature type="transmembrane region" description="Helical" evidence="6">
    <location>
        <begin position="21"/>
        <end position="41"/>
    </location>
</feature>
<feature type="transmembrane region" description="Helical" evidence="6">
    <location>
        <begin position="290"/>
        <end position="310"/>
    </location>
</feature>
<feature type="transmembrane region" description="Helical" evidence="6">
    <location>
        <begin position="263"/>
        <end position="284"/>
    </location>
</feature>
<dbReference type="InterPro" id="IPR051449">
    <property type="entry name" value="ABC-2_transporter_component"/>
</dbReference>
<reference evidence="8 9" key="1">
    <citation type="submission" date="2023-07" db="EMBL/GenBank/DDBJ databases">
        <title>Genomic Encyclopedia of Type Strains, Phase IV (KMG-IV): sequencing the most valuable type-strain genomes for metagenomic binning, comparative biology and taxonomic classification.</title>
        <authorList>
            <person name="Goeker M."/>
        </authorList>
    </citation>
    <scope>NUCLEOTIDE SEQUENCE [LARGE SCALE GENOMIC DNA]</scope>
    <source>
        <strain evidence="8 9">DSM 16980</strain>
    </source>
</reference>
<keyword evidence="5 6" id="KW-0472">Membrane</keyword>
<dbReference type="Gene3D" id="3.40.1710.10">
    <property type="entry name" value="abc type-2 transporter like domain"/>
    <property type="match status" value="1"/>
</dbReference>
<evidence type="ECO:0000256" key="4">
    <source>
        <dbReference type="ARBA" id="ARBA00022989"/>
    </source>
</evidence>
<dbReference type="Proteomes" id="UP001239167">
    <property type="component" value="Unassembled WGS sequence"/>
</dbReference>
<sequence>MIVIRIATQEFKWMISKAPKLIYIPLIIPLAYFILFNNLFLKHSVDSIPLVIYDESQSQASRKIDQSFEDSEYFSVVGYCSSQEEMKSYLENKTAAAAVDIPPDIMKKIGAGMSSPVLFEMDETNIMVGSSAVINAENIINNLSQNMGTALLLKKGYQLEQAQNMVSPVQMQNRILYNPFLNYTDYFVYCLLMMSFHMALFFCSSGSILIEYNTQKYNKFDEKYVIAGKLLPFWLMGFCYYSLLIVAATAITGTIFHGNIFKLLLLGAIVVFTVTSLGAFLISFFKAMFYFYQIGIICAVPIFMSSGSTFPIAAMPLFNKIISAILPLSYLAPAVRNIILSGHTPHFFTDILILLIYGISAFYLTVRRFKKIRLKMQY</sequence>
<evidence type="ECO:0000256" key="3">
    <source>
        <dbReference type="ARBA" id="ARBA00022692"/>
    </source>
</evidence>
<evidence type="ECO:0000256" key="2">
    <source>
        <dbReference type="ARBA" id="ARBA00022475"/>
    </source>
</evidence>
<evidence type="ECO:0000256" key="5">
    <source>
        <dbReference type="ARBA" id="ARBA00023136"/>
    </source>
</evidence>
<keyword evidence="2" id="KW-1003">Cell membrane</keyword>
<feature type="transmembrane region" description="Helical" evidence="6">
    <location>
        <begin position="186"/>
        <end position="210"/>
    </location>
</feature>
<dbReference type="InterPro" id="IPR013525">
    <property type="entry name" value="ABC2_TM"/>
</dbReference>
<organism evidence="8 9">
    <name type="scientific">Pectinatus haikarae</name>
    <dbReference type="NCBI Taxonomy" id="349096"/>
    <lineage>
        <taxon>Bacteria</taxon>
        <taxon>Bacillati</taxon>
        <taxon>Bacillota</taxon>
        <taxon>Negativicutes</taxon>
        <taxon>Selenomonadales</taxon>
        <taxon>Selenomonadaceae</taxon>
        <taxon>Pectinatus</taxon>
    </lineage>
</organism>
<evidence type="ECO:0000256" key="1">
    <source>
        <dbReference type="ARBA" id="ARBA00004651"/>
    </source>
</evidence>
<dbReference type="Pfam" id="PF12698">
    <property type="entry name" value="ABC2_membrane_3"/>
    <property type="match status" value="1"/>
</dbReference>
<feature type="transmembrane region" description="Helical" evidence="6">
    <location>
        <begin position="230"/>
        <end position="251"/>
    </location>
</feature>
<dbReference type="EMBL" id="JAUSUE010000026">
    <property type="protein sequence ID" value="MDQ0205026.1"/>
    <property type="molecule type" value="Genomic_DNA"/>
</dbReference>
<keyword evidence="9" id="KW-1185">Reference proteome</keyword>
<keyword evidence="3 6" id="KW-0812">Transmembrane</keyword>
<feature type="transmembrane region" description="Helical" evidence="6">
    <location>
        <begin position="347"/>
        <end position="366"/>
    </location>
</feature>
<dbReference type="PANTHER" id="PTHR30294">
    <property type="entry name" value="MEMBRANE COMPONENT OF ABC TRANSPORTER YHHJ-RELATED"/>
    <property type="match status" value="1"/>
</dbReference>
<protein>
    <submittedName>
        <fullName evidence="8">ABC-2 type transport system permease protein</fullName>
    </submittedName>
</protein>
<evidence type="ECO:0000256" key="6">
    <source>
        <dbReference type="SAM" id="Phobius"/>
    </source>
</evidence>
<evidence type="ECO:0000313" key="9">
    <source>
        <dbReference type="Proteomes" id="UP001239167"/>
    </source>
</evidence>
<gene>
    <name evidence="8" type="ORF">J2S01_002763</name>
</gene>
<proteinExistence type="predicted"/>
<dbReference type="PANTHER" id="PTHR30294:SF47">
    <property type="entry name" value="INNER MEMBRANE TRANSPORT PERMEASE YHHJ"/>
    <property type="match status" value="1"/>
</dbReference>
<name>A0ABT9YB06_9FIRM</name>
<feature type="domain" description="ABC-2 type transporter transmembrane" evidence="7">
    <location>
        <begin position="26"/>
        <end position="365"/>
    </location>
</feature>
<evidence type="ECO:0000259" key="7">
    <source>
        <dbReference type="Pfam" id="PF12698"/>
    </source>
</evidence>